<sequence>MTDIVVASDAPVIADQLVEDLNSKLSEVVDKALGFGFLEGQAKGQLLKLRTPIPFCIHLSTDSSFDSIDSSSSSKDSARLNQILQLSTPEGEYGSESGYASGSQAYQDQRLVCFFFKRVIAKRSIPVPKFRHLIPVRKRNHAEGKRWIVERFGNQLCTDEFYGGVARIFFVWDHSARVNTSQLISSVQAAITSGDVKKELVRMCEANQINCRASVEGFALSNSTKGTLTSAIGVMNLIESLNRLPIDCAVPVGTSTVPIQHTSSFPHDIHIETQIRDLKMQEKLTTLLQRIQDNGGNDSALYELVDRLGDMIEDAAVNDRTLLPNMKELANSVAQTLVLHGKCVELYERYGEYRLHTDDCDMKGVTASATETLVGVTLGVAIPVVRRYQWGLFEKAKKWTIPEHYKAIEITHTLAISGYYDRVKLQLLFDDEELVRSWRSQMETQLAKRTNFWKSLIYAFGA</sequence>
<dbReference type="Proteomes" id="UP001259832">
    <property type="component" value="Unassembled WGS sequence"/>
</dbReference>
<protein>
    <submittedName>
        <fullName evidence="1">Uncharacterized protein</fullName>
    </submittedName>
</protein>
<accession>A0AAD9GNU7</accession>
<dbReference type="AlphaFoldDB" id="A0AAD9GNU7"/>
<reference evidence="1" key="1">
    <citation type="submission" date="2023-08" db="EMBL/GenBank/DDBJ databases">
        <title>Reference Genome Resource for the Citrus Pathogen Phytophthora citrophthora.</title>
        <authorList>
            <person name="Moller H."/>
            <person name="Coetzee B."/>
            <person name="Rose L.J."/>
            <person name="Van Niekerk J.M."/>
        </authorList>
    </citation>
    <scope>NUCLEOTIDE SEQUENCE</scope>
    <source>
        <strain evidence="1">STE-U-9442</strain>
    </source>
</reference>
<comment type="caution">
    <text evidence="1">The sequence shown here is derived from an EMBL/GenBank/DDBJ whole genome shotgun (WGS) entry which is preliminary data.</text>
</comment>
<dbReference type="EMBL" id="JASMQC010000011">
    <property type="protein sequence ID" value="KAK1941907.1"/>
    <property type="molecule type" value="Genomic_DNA"/>
</dbReference>
<gene>
    <name evidence="1" type="ORF">P3T76_006971</name>
</gene>
<evidence type="ECO:0000313" key="1">
    <source>
        <dbReference type="EMBL" id="KAK1941907.1"/>
    </source>
</evidence>
<proteinExistence type="predicted"/>
<evidence type="ECO:0000313" key="2">
    <source>
        <dbReference type="Proteomes" id="UP001259832"/>
    </source>
</evidence>
<keyword evidence="2" id="KW-1185">Reference proteome</keyword>
<name>A0AAD9GNU7_9STRA</name>
<organism evidence="1 2">
    <name type="scientific">Phytophthora citrophthora</name>
    <dbReference type="NCBI Taxonomy" id="4793"/>
    <lineage>
        <taxon>Eukaryota</taxon>
        <taxon>Sar</taxon>
        <taxon>Stramenopiles</taxon>
        <taxon>Oomycota</taxon>
        <taxon>Peronosporomycetes</taxon>
        <taxon>Peronosporales</taxon>
        <taxon>Peronosporaceae</taxon>
        <taxon>Phytophthora</taxon>
    </lineage>
</organism>